<dbReference type="Proteomes" id="UP000007721">
    <property type="component" value="Chromosome"/>
</dbReference>
<keyword evidence="2" id="KW-1185">Reference proteome</keyword>
<accession>B9M4I4</accession>
<gene>
    <name evidence="1" type="ordered locus">Geob_1350</name>
</gene>
<dbReference type="RefSeq" id="WP_012646439.1">
    <property type="nucleotide sequence ID" value="NC_011979.1"/>
</dbReference>
<dbReference type="STRING" id="316067.Geob_1350"/>
<dbReference type="OrthoDB" id="9942448at2"/>
<name>B9M4I4_GEODF</name>
<dbReference type="EMBL" id="CP001390">
    <property type="protein sequence ID" value="ACM19710.1"/>
    <property type="molecule type" value="Genomic_DNA"/>
</dbReference>
<protein>
    <submittedName>
        <fullName evidence="1">Uncharacterized protein</fullName>
    </submittedName>
</protein>
<sequence length="54" mass="6113">METARINEVLAQQIAVVRGQADRLDNRDVPRLRIEVAEMEKSVGRLKELVDALP</sequence>
<dbReference type="AlphaFoldDB" id="B9M4I4"/>
<organism evidence="1 2">
    <name type="scientific">Geotalea daltonii (strain DSM 22248 / JCM 15807 / FRC-32)</name>
    <name type="common">Geobacter daltonii</name>
    <dbReference type="NCBI Taxonomy" id="316067"/>
    <lineage>
        <taxon>Bacteria</taxon>
        <taxon>Pseudomonadati</taxon>
        <taxon>Thermodesulfobacteriota</taxon>
        <taxon>Desulfuromonadia</taxon>
        <taxon>Geobacterales</taxon>
        <taxon>Geobacteraceae</taxon>
        <taxon>Geotalea</taxon>
    </lineage>
</organism>
<dbReference type="HOGENOM" id="CLU_208449_0_0_7"/>
<evidence type="ECO:0000313" key="2">
    <source>
        <dbReference type="Proteomes" id="UP000007721"/>
    </source>
</evidence>
<reference evidence="1 2" key="1">
    <citation type="submission" date="2009-01" db="EMBL/GenBank/DDBJ databases">
        <title>Complete sequence of Geobacter sp. FRC-32.</title>
        <authorList>
            <consortium name="US DOE Joint Genome Institute"/>
            <person name="Lucas S."/>
            <person name="Copeland A."/>
            <person name="Lapidus A."/>
            <person name="Glavina del Rio T."/>
            <person name="Dalin E."/>
            <person name="Tice H."/>
            <person name="Bruce D."/>
            <person name="Goodwin L."/>
            <person name="Pitluck S."/>
            <person name="Saunders E."/>
            <person name="Brettin T."/>
            <person name="Detter J.C."/>
            <person name="Han C."/>
            <person name="Larimer F."/>
            <person name="Land M."/>
            <person name="Hauser L."/>
            <person name="Kyrpides N."/>
            <person name="Ovchinnikova G."/>
            <person name="Kostka J."/>
            <person name="Richardson P."/>
        </authorList>
    </citation>
    <scope>NUCLEOTIDE SEQUENCE [LARGE SCALE GENOMIC DNA]</scope>
    <source>
        <strain evidence="2">DSM 22248 / JCM 15807 / FRC-32</strain>
    </source>
</reference>
<evidence type="ECO:0000313" key="1">
    <source>
        <dbReference type="EMBL" id="ACM19710.1"/>
    </source>
</evidence>
<dbReference type="KEGG" id="geo:Geob_1350"/>
<proteinExistence type="predicted"/>